<comment type="caution">
    <text evidence="2">The sequence shown here is derived from an EMBL/GenBank/DDBJ whole genome shotgun (WGS) entry which is preliminary data.</text>
</comment>
<feature type="region of interest" description="Disordered" evidence="1">
    <location>
        <begin position="1"/>
        <end position="22"/>
    </location>
</feature>
<protein>
    <submittedName>
        <fullName evidence="2">Uncharacterized protein</fullName>
    </submittedName>
</protein>
<sequence length="63" mass="7154">MRPSFPPRAGTQKGISKKQLYRSPSSKRDLLLFADACMTSNTRTLLQHILFQQALLYAIFIAL</sequence>
<evidence type="ECO:0000313" key="3">
    <source>
        <dbReference type="Proteomes" id="UP000283442"/>
    </source>
</evidence>
<name>A0A414NV89_9FIRM</name>
<proteinExistence type="predicted"/>
<organism evidence="2 3">
    <name type="scientific">Mitsuokella multacida</name>
    <dbReference type="NCBI Taxonomy" id="52226"/>
    <lineage>
        <taxon>Bacteria</taxon>
        <taxon>Bacillati</taxon>
        <taxon>Bacillota</taxon>
        <taxon>Negativicutes</taxon>
        <taxon>Selenomonadales</taxon>
        <taxon>Selenomonadaceae</taxon>
        <taxon>Mitsuokella</taxon>
    </lineage>
</organism>
<evidence type="ECO:0000313" key="2">
    <source>
        <dbReference type="EMBL" id="RHF50686.1"/>
    </source>
</evidence>
<dbReference type="EMBL" id="QRHE01000012">
    <property type="protein sequence ID" value="RHF50686.1"/>
    <property type="molecule type" value="Genomic_DNA"/>
</dbReference>
<accession>A0A414NV89</accession>
<dbReference type="Proteomes" id="UP000283442">
    <property type="component" value="Unassembled WGS sequence"/>
</dbReference>
<dbReference type="AlphaFoldDB" id="A0A414NV89"/>
<gene>
    <name evidence="2" type="ORF">DW674_10175</name>
</gene>
<evidence type="ECO:0000256" key="1">
    <source>
        <dbReference type="SAM" id="MobiDB-lite"/>
    </source>
</evidence>
<reference evidence="2 3" key="1">
    <citation type="submission" date="2018-08" db="EMBL/GenBank/DDBJ databases">
        <title>A genome reference for cultivated species of the human gut microbiota.</title>
        <authorList>
            <person name="Zou Y."/>
            <person name="Xue W."/>
            <person name="Luo G."/>
        </authorList>
    </citation>
    <scope>NUCLEOTIDE SEQUENCE [LARGE SCALE GENOMIC DNA]</scope>
    <source>
        <strain evidence="2 3">AM25-21AC</strain>
    </source>
</reference>